<dbReference type="Gene3D" id="3.40.630.10">
    <property type="entry name" value="Zn peptidases"/>
    <property type="match status" value="1"/>
</dbReference>
<dbReference type="GO" id="GO:0004181">
    <property type="term" value="F:metallocarboxypeptidase activity"/>
    <property type="evidence" value="ECO:0007669"/>
    <property type="project" value="InterPro"/>
</dbReference>
<dbReference type="Proteomes" id="UP000283509">
    <property type="component" value="Unassembled WGS sequence"/>
</dbReference>
<dbReference type="OrthoDB" id="10249045at2759"/>
<dbReference type="PROSITE" id="PS00132">
    <property type="entry name" value="CARBOXYPEPT_ZN_1"/>
    <property type="match status" value="1"/>
</dbReference>
<dbReference type="PANTHER" id="PTHR11532:SF93">
    <property type="entry name" value="CARBOXYPEPTIDASE E"/>
    <property type="match status" value="1"/>
</dbReference>
<dbReference type="GO" id="GO:0005615">
    <property type="term" value="C:extracellular space"/>
    <property type="evidence" value="ECO:0007669"/>
    <property type="project" value="TreeGrafter"/>
</dbReference>
<dbReference type="Pfam" id="PF00246">
    <property type="entry name" value="Peptidase_M14"/>
    <property type="match status" value="1"/>
</dbReference>
<feature type="signal peptide" evidence="3">
    <location>
        <begin position="1"/>
        <end position="22"/>
    </location>
</feature>
<sequence>MACSCEHVKLLLVLVACACVQAASVAKPGTSGNGTPLKDQFEFKHHNNDEVEEALKETAERCKDVARLYALSEPSVRNVPLWVIEFSDNPGQHELLEPEFKYVANMHGNEVLGRELLLALAHHLCQGWRDGDQGIKDLLKATRIHLLPSMNPDGWQLSTDTGGKDYLRGRSNNNSVDLNRDFPDLDRIMYSNEARHNNYNNHLMAQLKRLDHQPQPETLAVMKWIVNTPFVLSANFHGGTSWPTTPTTPLARAPLRSTLVAPTMRRSGGHSQKCTASELPTTFTWPILNAHPASPASTPSGPVGGREVEGVDQRRAWYSVAVSARVC</sequence>
<feature type="domain" description="Peptidase M14" evidence="4">
    <location>
        <begin position="44"/>
        <end position="327"/>
    </location>
</feature>
<dbReference type="InterPro" id="IPR000834">
    <property type="entry name" value="Peptidase_M14"/>
</dbReference>
<dbReference type="STRING" id="6689.A0A423TCD6"/>
<evidence type="ECO:0000259" key="4">
    <source>
        <dbReference type="PROSITE" id="PS52035"/>
    </source>
</evidence>
<keyword evidence="5" id="KW-0121">Carboxypeptidase</keyword>
<dbReference type="EMBL" id="QCYY01001938">
    <property type="protein sequence ID" value="ROT74092.1"/>
    <property type="molecule type" value="Genomic_DNA"/>
</dbReference>
<dbReference type="InterPro" id="IPR057246">
    <property type="entry name" value="CARBOXYPEPT_ZN_1"/>
</dbReference>
<evidence type="ECO:0000256" key="2">
    <source>
        <dbReference type="PROSITE-ProRule" id="PRU01379"/>
    </source>
</evidence>
<comment type="caution">
    <text evidence="2">Lacks conserved residue(s) required for the propagation of feature annotation.</text>
</comment>
<evidence type="ECO:0000313" key="6">
    <source>
        <dbReference type="Proteomes" id="UP000283509"/>
    </source>
</evidence>
<dbReference type="SUPFAM" id="SSF53187">
    <property type="entry name" value="Zn-dependent exopeptidases"/>
    <property type="match status" value="1"/>
</dbReference>
<reference evidence="5 6" key="2">
    <citation type="submission" date="2019-01" db="EMBL/GenBank/DDBJ databases">
        <title>The decoding of complex shrimp genome reveals the adaptation for benthos swimmer, frequently molting mechanism and breeding impact on genome.</title>
        <authorList>
            <person name="Sun Y."/>
            <person name="Gao Y."/>
            <person name="Yu Y."/>
        </authorList>
    </citation>
    <scope>NUCLEOTIDE SEQUENCE [LARGE SCALE GENOMIC DNA]</scope>
    <source>
        <tissue evidence="5">Muscle</tissue>
    </source>
</reference>
<keyword evidence="6" id="KW-1185">Reference proteome</keyword>
<dbReference type="GO" id="GO:0008270">
    <property type="term" value="F:zinc ion binding"/>
    <property type="evidence" value="ECO:0007669"/>
    <property type="project" value="InterPro"/>
</dbReference>
<proteinExistence type="inferred from homology"/>
<comment type="caution">
    <text evidence="5">The sequence shown here is derived from an EMBL/GenBank/DDBJ whole genome shotgun (WGS) entry which is preliminary data.</text>
</comment>
<comment type="similarity">
    <text evidence="1 2">Belongs to the peptidase M14 family.</text>
</comment>
<organism evidence="5 6">
    <name type="scientific">Penaeus vannamei</name>
    <name type="common">Whiteleg shrimp</name>
    <name type="synonym">Litopenaeus vannamei</name>
    <dbReference type="NCBI Taxonomy" id="6689"/>
    <lineage>
        <taxon>Eukaryota</taxon>
        <taxon>Metazoa</taxon>
        <taxon>Ecdysozoa</taxon>
        <taxon>Arthropoda</taxon>
        <taxon>Crustacea</taxon>
        <taxon>Multicrustacea</taxon>
        <taxon>Malacostraca</taxon>
        <taxon>Eumalacostraca</taxon>
        <taxon>Eucarida</taxon>
        <taxon>Decapoda</taxon>
        <taxon>Dendrobranchiata</taxon>
        <taxon>Penaeoidea</taxon>
        <taxon>Penaeidae</taxon>
        <taxon>Penaeus</taxon>
    </lineage>
</organism>
<dbReference type="SMART" id="SM00631">
    <property type="entry name" value="Zn_pept"/>
    <property type="match status" value="1"/>
</dbReference>
<gene>
    <name evidence="5" type="ORF">C7M84_007423</name>
</gene>
<dbReference type="GO" id="GO:0016485">
    <property type="term" value="P:protein processing"/>
    <property type="evidence" value="ECO:0007669"/>
    <property type="project" value="TreeGrafter"/>
</dbReference>
<keyword evidence="5" id="KW-0378">Hydrolase</keyword>
<feature type="chain" id="PRO_5018990037" evidence="3">
    <location>
        <begin position="23"/>
        <end position="327"/>
    </location>
</feature>
<evidence type="ECO:0000313" key="5">
    <source>
        <dbReference type="EMBL" id="ROT74092.1"/>
    </source>
</evidence>
<accession>A0A423TCD6</accession>
<dbReference type="GO" id="GO:0006518">
    <property type="term" value="P:peptide metabolic process"/>
    <property type="evidence" value="ECO:0007669"/>
    <property type="project" value="TreeGrafter"/>
</dbReference>
<dbReference type="InterPro" id="IPR050753">
    <property type="entry name" value="Peptidase_M14_domain"/>
</dbReference>
<evidence type="ECO:0000256" key="3">
    <source>
        <dbReference type="SAM" id="SignalP"/>
    </source>
</evidence>
<dbReference type="PRINTS" id="PR00765">
    <property type="entry name" value="CRBOXYPTASEA"/>
</dbReference>
<reference evidence="5 6" key="1">
    <citation type="submission" date="2018-04" db="EMBL/GenBank/DDBJ databases">
        <authorList>
            <person name="Zhang X."/>
            <person name="Yuan J."/>
            <person name="Li F."/>
            <person name="Xiang J."/>
        </authorList>
    </citation>
    <scope>NUCLEOTIDE SEQUENCE [LARGE SCALE GENOMIC DNA]</scope>
    <source>
        <tissue evidence="5">Muscle</tissue>
    </source>
</reference>
<protein>
    <submittedName>
        <fullName evidence="5">Putative carboxypeptidase E-like</fullName>
    </submittedName>
</protein>
<dbReference type="AlphaFoldDB" id="A0A423TCD6"/>
<dbReference type="PANTHER" id="PTHR11532">
    <property type="entry name" value="PROTEASE M14 CARBOXYPEPTIDASE"/>
    <property type="match status" value="1"/>
</dbReference>
<keyword evidence="5" id="KW-0645">Protease</keyword>
<dbReference type="PROSITE" id="PS52035">
    <property type="entry name" value="PEPTIDASE_M14"/>
    <property type="match status" value="1"/>
</dbReference>
<evidence type="ECO:0000256" key="1">
    <source>
        <dbReference type="ARBA" id="ARBA00005988"/>
    </source>
</evidence>
<keyword evidence="3" id="KW-0732">Signal</keyword>
<name>A0A423TCD6_PENVA</name>